<dbReference type="SUPFAM" id="SSF56645">
    <property type="entry name" value="Acyl-CoA dehydrogenase NM domain-like"/>
    <property type="match status" value="1"/>
</dbReference>
<dbReference type="AlphaFoldDB" id="A0A327MC62"/>
<dbReference type="InterPro" id="IPR036250">
    <property type="entry name" value="AcylCo_DH-like_C"/>
</dbReference>
<proteinExistence type="predicted"/>
<dbReference type="Gene3D" id="1.20.140.10">
    <property type="entry name" value="Butyryl-CoA Dehydrogenase, subunit A, domain 3"/>
    <property type="match status" value="1"/>
</dbReference>
<name>A0A327MC62_9PROT</name>
<dbReference type="Proteomes" id="UP000249065">
    <property type="component" value="Unassembled WGS sequence"/>
</dbReference>
<dbReference type="PANTHER" id="PTHR43884">
    <property type="entry name" value="ACYL-COA DEHYDROGENASE"/>
    <property type="match status" value="1"/>
</dbReference>
<dbReference type="InterPro" id="IPR009100">
    <property type="entry name" value="AcylCoA_DH/oxidase_NM_dom_sf"/>
</dbReference>
<dbReference type="SUPFAM" id="SSF47203">
    <property type="entry name" value="Acyl-CoA dehydrogenase C-terminal domain-like"/>
    <property type="match status" value="1"/>
</dbReference>
<dbReference type="OrthoDB" id="7316074at2"/>
<dbReference type="GO" id="GO:0050660">
    <property type="term" value="F:flavin adenine dinucleotide binding"/>
    <property type="evidence" value="ECO:0007669"/>
    <property type="project" value="InterPro"/>
</dbReference>
<dbReference type="InterPro" id="IPR046373">
    <property type="entry name" value="Acyl-CoA_Oxase/DH_mid-dom_sf"/>
</dbReference>
<evidence type="ECO:0000259" key="2">
    <source>
        <dbReference type="Pfam" id="PF08028"/>
    </source>
</evidence>
<dbReference type="Pfam" id="PF08028">
    <property type="entry name" value="Acyl-CoA_dh_2"/>
    <property type="match status" value="1"/>
</dbReference>
<keyword evidence="4" id="KW-1185">Reference proteome</keyword>
<dbReference type="PANTHER" id="PTHR43884:SF12">
    <property type="entry name" value="ISOVALERYL-COA DEHYDROGENASE, MITOCHONDRIAL-RELATED"/>
    <property type="match status" value="1"/>
</dbReference>
<dbReference type="Gene3D" id="1.10.540.10">
    <property type="entry name" value="Acyl-CoA dehydrogenase/oxidase, N-terminal domain"/>
    <property type="match status" value="1"/>
</dbReference>
<comment type="caution">
    <text evidence="3">The sequence shown here is derived from an EMBL/GenBank/DDBJ whole genome shotgun (WGS) entry which is preliminary data.</text>
</comment>
<sequence>MALAAAGTLPPEHRAAVPEPAPVAEARALIPMLTAAGPAIDRAKALPPEVLDALQSRDFLRLLLPRAVGGRDLPLPDFAEICEALAIGDASTAWCVCQGNVSAMSAAAYLAPEVVQALFGERRSALAWGARHGQARAVVVEGGYRVTGAWDFASGNRHATLLGAHLPVVFPDGRPRLSPEGRPEDVTVLFPRAAARVASEWNAIGLLGTGSDSYEVQDLFIPEAHACARDRFEARRDHRPVTAITSHLCYATGFSATALGTARSLLDRTIALARGKTARAGAQPMAENHSVQSEVAQLEASLRGARMYLLGTVREVWAEAVAQGELAMASRIALRLATTTVMRQATDVSIACYRAAGTTAVLEANPFERRFRDAMSISQHLQATPWHLETVGRWLLGSPERPAFV</sequence>
<dbReference type="EMBL" id="QLIX01000001">
    <property type="protein sequence ID" value="RAI60590.1"/>
    <property type="molecule type" value="Genomic_DNA"/>
</dbReference>
<dbReference type="RefSeq" id="WP_111467723.1">
    <property type="nucleotide sequence ID" value="NZ_QLIX01000001.1"/>
</dbReference>
<evidence type="ECO:0000256" key="1">
    <source>
        <dbReference type="ARBA" id="ARBA00023002"/>
    </source>
</evidence>
<gene>
    <name evidence="3" type="ORF">DOO78_00155</name>
</gene>
<organism evidence="3 4">
    <name type="scientific">Roseicella frigidaeris</name>
    <dbReference type="NCBI Taxonomy" id="2230885"/>
    <lineage>
        <taxon>Bacteria</taxon>
        <taxon>Pseudomonadati</taxon>
        <taxon>Pseudomonadota</taxon>
        <taxon>Alphaproteobacteria</taxon>
        <taxon>Acetobacterales</taxon>
        <taxon>Roseomonadaceae</taxon>
        <taxon>Roseicella</taxon>
    </lineage>
</organism>
<keyword evidence="1" id="KW-0560">Oxidoreductase</keyword>
<dbReference type="InterPro" id="IPR037069">
    <property type="entry name" value="AcylCoA_DH/ox_N_sf"/>
</dbReference>
<dbReference type="Gene3D" id="2.40.110.10">
    <property type="entry name" value="Butyryl-CoA Dehydrogenase, subunit A, domain 2"/>
    <property type="match status" value="1"/>
</dbReference>
<dbReference type="InterPro" id="IPR013107">
    <property type="entry name" value="Acyl-CoA_DH_C"/>
</dbReference>
<accession>A0A327MC62</accession>
<protein>
    <submittedName>
        <fullName evidence="3">Acyl-CoA dehydrogenase</fullName>
    </submittedName>
</protein>
<reference evidence="4" key="1">
    <citation type="submission" date="2018-06" db="EMBL/GenBank/DDBJ databases">
        <authorList>
            <person name="Khan S.A."/>
        </authorList>
    </citation>
    <scope>NUCLEOTIDE SEQUENCE [LARGE SCALE GENOMIC DNA]</scope>
    <source>
        <strain evidence="4">DB-1506</strain>
    </source>
</reference>
<dbReference type="GO" id="GO:0003995">
    <property type="term" value="F:acyl-CoA dehydrogenase activity"/>
    <property type="evidence" value="ECO:0007669"/>
    <property type="project" value="TreeGrafter"/>
</dbReference>
<evidence type="ECO:0000313" key="3">
    <source>
        <dbReference type="EMBL" id="RAI60590.1"/>
    </source>
</evidence>
<evidence type="ECO:0000313" key="4">
    <source>
        <dbReference type="Proteomes" id="UP000249065"/>
    </source>
</evidence>
<feature type="domain" description="Acyl-CoA dehydrogenase C-terminal" evidence="2">
    <location>
        <begin position="253"/>
        <end position="383"/>
    </location>
</feature>
<dbReference type="PIRSF" id="PIRSF016578">
    <property type="entry name" value="HsaA"/>
    <property type="match status" value="1"/>
</dbReference>